<comment type="caution">
    <text evidence="4">The sequence shown here is derived from an EMBL/GenBank/DDBJ whole genome shotgun (WGS) entry which is preliminary data.</text>
</comment>
<dbReference type="Proteomes" id="UP001189429">
    <property type="component" value="Unassembled WGS sequence"/>
</dbReference>
<protein>
    <submittedName>
        <fullName evidence="4">Uncharacterized protein</fullName>
    </submittedName>
</protein>
<feature type="compositionally biased region" description="Low complexity" evidence="2">
    <location>
        <begin position="234"/>
        <end position="254"/>
    </location>
</feature>
<dbReference type="EMBL" id="CAUYUJ010016726">
    <property type="protein sequence ID" value="CAK0868203.1"/>
    <property type="molecule type" value="Genomic_DNA"/>
</dbReference>
<evidence type="ECO:0000256" key="1">
    <source>
        <dbReference type="SAM" id="Coils"/>
    </source>
</evidence>
<accession>A0ABN9V5Y3</accession>
<feature type="region of interest" description="Disordered" evidence="2">
    <location>
        <begin position="814"/>
        <end position="837"/>
    </location>
</feature>
<feature type="region of interest" description="Disordered" evidence="2">
    <location>
        <begin position="195"/>
        <end position="258"/>
    </location>
</feature>
<proteinExistence type="predicted"/>
<keyword evidence="3" id="KW-0732">Signal</keyword>
<gene>
    <name evidence="4" type="ORF">PCOR1329_LOCUS54944</name>
</gene>
<evidence type="ECO:0000256" key="2">
    <source>
        <dbReference type="SAM" id="MobiDB-lite"/>
    </source>
</evidence>
<feature type="region of interest" description="Disordered" evidence="2">
    <location>
        <begin position="592"/>
        <end position="668"/>
    </location>
</feature>
<evidence type="ECO:0000256" key="3">
    <source>
        <dbReference type="SAM" id="SignalP"/>
    </source>
</evidence>
<reference evidence="4" key="1">
    <citation type="submission" date="2023-10" db="EMBL/GenBank/DDBJ databases">
        <authorList>
            <person name="Chen Y."/>
            <person name="Shah S."/>
            <person name="Dougan E. K."/>
            <person name="Thang M."/>
            <person name="Chan C."/>
        </authorList>
    </citation>
    <scope>NUCLEOTIDE SEQUENCE [LARGE SCALE GENOMIC DNA]</scope>
</reference>
<evidence type="ECO:0000313" key="4">
    <source>
        <dbReference type="EMBL" id="CAK0868203.1"/>
    </source>
</evidence>
<organism evidence="4 5">
    <name type="scientific">Prorocentrum cordatum</name>
    <dbReference type="NCBI Taxonomy" id="2364126"/>
    <lineage>
        <taxon>Eukaryota</taxon>
        <taxon>Sar</taxon>
        <taxon>Alveolata</taxon>
        <taxon>Dinophyceae</taxon>
        <taxon>Prorocentrales</taxon>
        <taxon>Prorocentraceae</taxon>
        <taxon>Prorocentrum</taxon>
    </lineage>
</organism>
<dbReference type="PANTHER" id="PTHR48125:SF10">
    <property type="entry name" value="OS12G0136300 PROTEIN"/>
    <property type="match status" value="1"/>
</dbReference>
<keyword evidence="5" id="KW-1185">Reference proteome</keyword>
<feature type="compositionally biased region" description="Pro residues" evidence="2">
    <location>
        <begin position="209"/>
        <end position="218"/>
    </location>
</feature>
<feature type="chain" id="PRO_5046138362" evidence="3">
    <location>
        <begin position="22"/>
        <end position="868"/>
    </location>
</feature>
<evidence type="ECO:0000313" key="5">
    <source>
        <dbReference type="Proteomes" id="UP001189429"/>
    </source>
</evidence>
<sequence>MLASGAPPLVAAAVLLAAAAAELCPGEACGAAVELEEETSLLSVRERAASGSPPCLTPYRTGNRMFQACCGGLEWADLNGTDYCVPWGTYRENTQSGQKCQADGDICRDNAGRGPCCSGSCMGSDEECQAGQCTCKTNPYVQVPLNGVCKYTVAWGQGETHANVYPCTGGTTCATQDWMGVGVCLPATPDASGAVQDPYGAAPAASDLPGPPEAQPPRPPREQAPPASGPGRPPAAEATSGGATSSRASGTGPAPIEVDLTDDIVPTVFYDDKKSVFSKDGRWILPKRAEFPSVFCALRVQVVFDALAADANGAARDPAELDDAAIEGALRDDIGFGKMLVRWDDVRAAGVPARSRKVLASVNGSLPSGVSEGSVVEVQRLGVSCKITDVAETCDDIDPKRIVSLSRYFHESLESDVIVFEVPQLWIIPDPDFVAKKECIGLYPGSLWMGFLNAWGPVVTAMVYFRNIKKKVPKPMCNLLVKYKDRESLKMCYTFLFERYLVHPKEEDQLFPPACRLTTMTRFKSELGAAAGKAAAKAPVGGKAGVLAKRIPAAKKAAPGKAVAKVPAKAITKMPAKVKAAAPLMMPTATKSAAPAARKSAGLAPPPAKVRAPTPTEFSEAPMYPSPPPPKKGLLLPKSAVPRAGPAGSEEMPDQGHGESGDGQAEGPLTPAEAMRVLSGKQREAFEMAMSRMERLERENQELMEILLQMQSLLQQQQQRNARLTQLAGLSASGTSSGPAAMGVAPAVASATGALQAASVGQAPPQAPPRRPASRGLATAAAAQSGPAAAGELAAAAAGLAADEAAHYAMGAGEEGASAEAPWVRQRKRPRRTPRVGAGAAGKLVAAGAAADGRGAALASYHNALLGV</sequence>
<name>A0ABN9V5Y3_9DINO</name>
<keyword evidence="1" id="KW-0175">Coiled coil</keyword>
<feature type="region of interest" description="Disordered" evidence="2">
    <location>
        <begin position="759"/>
        <end position="780"/>
    </location>
</feature>
<feature type="coiled-coil region" evidence="1">
    <location>
        <begin position="686"/>
        <end position="727"/>
    </location>
</feature>
<feature type="compositionally biased region" description="Basic residues" evidence="2">
    <location>
        <begin position="825"/>
        <end position="834"/>
    </location>
</feature>
<feature type="compositionally biased region" description="Low complexity" evidence="2">
    <location>
        <begin position="814"/>
        <end position="824"/>
    </location>
</feature>
<feature type="signal peptide" evidence="3">
    <location>
        <begin position="1"/>
        <end position="21"/>
    </location>
</feature>
<dbReference type="PANTHER" id="PTHR48125">
    <property type="entry name" value="LP07818P1"/>
    <property type="match status" value="1"/>
</dbReference>